<sequence>MTDTVHTTARPVLTRDNYPTWLESFQAYSETKGLWRMCQGKELYPTPVDATALTRVERVDIEEFETRKSKACGEIWLAVEESLRDDIRDVKGERRKHNQKVPGTRFKAYNDFLNISLRTELEPHLILPALITDISNSVSSIRRNRPDEFDIGKLDAELATMVALRALRDSDNPEHRAFATNFLMKEDLNFADVESTILRDFQTKPKIKQEDTAIAMAAAQAGPCYLCEGPHFVRDCTKMERAKKLLAHPRGRGKGGNANTATRVRTPSLPLPPKATASANRATEFAGKVLLHT</sequence>
<evidence type="ECO:0000313" key="3">
    <source>
        <dbReference type="Proteomes" id="UP001362999"/>
    </source>
</evidence>
<evidence type="ECO:0008006" key="4">
    <source>
        <dbReference type="Google" id="ProtNLM"/>
    </source>
</evidence>
<reference evidence="2 3" key="1">
    <citation type="journal article" date="2024" name="J Genomics">
        <title>Draft genome sequencing and assembly of Favolaschia claudopus CIRM-BRFM 2984 isolated from oak limbs.</title>
        <authorList>
            <person name="Navarro D."/>
            <person name="Drula E."/>
            <person name="Chaduli D."/>
            <person name="Cazenave R."/>
            <person name="Ahrendt S."/>
            <person name="Wang J."/>
            <person name="Lipzen A."/>
            <person name="Daum C."/>
            <person name="Barry K."/>
            <person name="Grigoriev I.V."/>
            <person name="Favel A."/>
            <person name="Rosso M.N."/>
            <person name="Martin F."/>
        </authorList>
    </citation>
    <scope>NUCLEOTIDE SEQUENCE [LARGE SCALE GENOMIC DNA]</scope>
    <source>
        <strain evidence="2 3">CIRM-BRFM 2984</strain>
    </source>
</reference>
<name>A0AAW0B361_9AGAR</name>
<dbReference type="Proteomes" id="UP001362999">
    <property type="component" value="Unassembled WGS sequence"/>
</dbReference>
<gene>
    <name evidence="2" type="ORF">R3P38DRAFT_2969602</name>
</gene>
<proteinExistence type="predicted"/>
<protein>
    <recommendedName>
        <fullName evidence="4">DUF4219 domain-containing protein</fullName>
    </recommendedName>
</protein>
<keyword evidence="3" id="KW-1185">Reference proteome</keyword>
<evidence type="ECO:0000313" key="2">
    <source>
        <dbReference type="EMBL" id="KAK7020459.1"/>
    </source>
</evidence>
<accession>A0AAW0B361</accession>
<organism evidence="2 3">
    <name type="scientific">Favolaschia claudopus</name>
    <dbReference type="NCBI Taxonomy" id="2862362"/>
    <lineage>
        <taxon>Eukaryota</taxon>
        <taxon>Fungi</taxon>
        <taxon>Dikarya</taxon>
        <taxon>Basidiomycota</taxon>
        <taxon>Agaricomycotina</taxon>
        <taxon>Agaricomycetes</taxon>
        <taxon>Agaricomycetidae</taxon>
        <taxon>Agaricales</taxon>
        <taxon>Marasmiineae</taxon>
        <taxon>Mycenaceae</taxon>
        <taxon>Favolaschia</taxon>
    </lineage>
</organism>
<evidence type="ECO:0000256" key="1">
    <source>
        <dbReference type="SAM" id="MobiDB-lite"/>
    </source>
</evidence>
<dbReference type="AlphaFoldDB" id="A0AAW0B361"/>
<dbReference type="EMBL" id="JAWWNJ010000041">
    <property type="protein sequence ID" value="KAK7020459.1"/>
    <property type="molecule type" value="Genomic_DNA"/>
</dbReference>
<feature type="region of interest" description="Disordered" evidence="1">
    <location>
        <begin position="247"/>
        <end position="278"/>
    </location>
</feature>
<comment type="caution">
    <text evidence="2">The sequence shown here is derived from an EMBL/GenBank/DDBJ whole genome shotgun (WGS) entry which is preliminary data.</text>
</comment>